<dbReference type="OrthoDB" id="7847400at2"/>
<evidence type="ECO:0008006" key="3">
    <source>
        <dbReference type="Google" id="ProtNLM"/>
    </source>
</evidence>
<comment type="caution">
    <text evidence="1">The sequence shown here is derived from an EMBL/GenBank/DDBJ whole genome shotgun (WGS) entry which is preliminary data.</text>
</comment>
<keyword evidence="2" id="KW-1185">Reference proteome</keyword>
<accession>A0A508SUD3</accession>
<sequence>MIRLVLAGLWVCILTAGTSYAVAYWKENGSLLSAKDDYLEGLQSQKTRALSVPMVENGNVQGYIIARFAYTVDAKTMHQLNVPPEPFIVDEAFRKIYADERLDFRKLARYDLSILTAAIKQRVNARMQADVVQDVLIEDFNYVSKDEFQRKP</sequence>
<gene>
    <name evidence="1" type="ORF">CI1B_12150</name>
</gene>
<reference evidence="1" key="1">
    <citation type="submission" date="2019-02" db="EMBL/GenBank/DDBJ databases">
        <authorList>
            <person name="Pothier F.J."/>
        </authorList>
    </citation>
    <scope>NUCLEOTIDE SEQUENCE</scope>
    <source>
        <strain evidence="1">CI-1B</strain>
    </source>
</reference>
<organism evidence="1 2">
    <name type="scientific">Bradyrhizobium ivorense</name>
    <dbReference type="NCBI Taxonomy" id="2511166"/>
    <lineage>
        <taxon>Bacteria</taxon>
        <taxon>Pseudomonadati</taxon>
        <taxon>Pseudomonadota</taxon>
        <taxon>Alphaproteobacteria</taxon>
        <taxon>Hyphomicrobiales</taxon>
        <taxon>Nitrobacteraceae</taxon>
        <taxon>Bradyrhizobium</taxon>
    </lineage>
</organism>
<evidence type="ECO:0000313" key="1">
    <source>
        <dbReference type="EMBL" id="VIO66103.1"/>
    </source>
</evidence>
<dbReference type="EMBL" id="CAADFC020000004">
    <property type="protein sequence ID" value="VIO66103.1"/>
    <property type="molecule type" value="Genomic_DNA"/>
</dbReference>
<dbReference type="AlphaFoldDB" id="A0A508SUD3"/>
<dbReference type="RefSeq" id="WP_139857822.1">
    <property type="nucleotide sequence ID" value="NZ_CAADFC020000004.1"/>
</dbReference>
<evidence type="ECO:0000313" key="2">
    <source>
        <dbReference type="Proteomes" id="UP000328092"/>
    </source>
</evidence>
<proteinExistence type="predicted"/>
<protein>
    <recommendedName>
        <fullName evidence="3">Mlr2967 protein</fullName>
    </recommendedName>
</protein>
<name>A0A508SUD3_9BRAD</name>
<dbReference type="Proteomes" id="UP000328092">
    <property type="component" value="Unassembled WGS sequence"/>
</dbReference>